<comment type="caution">
    <text evidence="3">The sequence shown here is derived from an EMBL/GenBank/DDBJ whole genome shotgun (WGS) entry which is preliminary data.</text>
</comment>
<dbReference type="Gene3D" id="3.40.50.300">
    <property type="entry name" value="P-loop containing nucleotide triphosphate hydrolases"/>
    <property type="match status" value="2"/>
</dbReference>
<dbReference type="GO" id="GO:0006302">
    <property type="term" value="P:double-strand break repair"/>
    <property type="evidence" value="ECO:0007669"/>
    <property type="project" value="TreeGrafter"/>
</dbReference>
<dbReference type="RefSeq" id="WP_135840287.1">
    <property type="nucleotide sequence ID" value="NZ_SRRO01000001.1"/>
</dbReference>
<keyword evidence="4" id="KW-1185">Reference proteome</keyword>
<dbReference type="EMBL" id="SRRO01000001">
    <property type="protein sequence ID" value="TGN65796.1"/>
    <property type="molecule type" value="Genomic_DNA"/>
</dbReference>
<evidence type="ECO:0000313" key="4">
    <source>
        <dbReference type="Proteomes" id="UP000297496"/>
    </source>
</evidence>
<keyword evidence="1" id="KW-0742">SOS response</keyword>
<dbReference type="Proteomes" id="UP000297496">
    <property type="component" value="Unassembled WGS sequence"/>
</dbReference>
<name>A0A4Z1CD90_9ACTN</name>
<sequence>MRCIRIDFEGYKRLADTGCNVDGDILAFVGLNEAGKSSLLEGLVWLTADANNPLPVGRMNRSHPVGDDERMVWAKYRLEPEDQAQIADLDFEKLPTHFILERRQDGTPAYGFTPWPKRNPKPFNVARTRLAATRKRLHDEFTSDVDPEDEEIVYDHWADLVDRALGAPDDEWTNTTARAIAHLADWLDQPPTTGRSTKPRDAKAAELLRTAAEIAAEEHPRDTGRTRLRKRVPKFVLFKEADRELSTVHPINDEAARNSLQPALANLLRVANLDVNRLWDYVSIGDGSNQESYVEEANENLEEFYSQAWNQAKVAVRLKVDGQRLEVRLKELGHKGSVTDIEERSDGLRTFIALSAFLAAQHLSVPPILLIDEAETHLHYDAQADLVGVLLKNINATQVFYTTHSPGCLPSDLGTSIRLLSKNRSQNDASTLKADFWTNEEPGFAPLLYAMGASAAAFSVCRRAVLSEGPADMVLLPTLIRMATDKKDLDYQIAPGLSNAHAYGMHMEEIAAKVVYLTDGDDGGIKHRKALIAAGVRAERVFKLPTGLATEDLIHRQQYVDVVNAMLASTKKVTVNDLDDGQPIAKSLQDWGRREAVRVPGHVAVAYAILREGDDIKLTAKAKRALVKLDADINAAFVARPR</sequence>
<dbReference type="Pfam" id="PF13304">
    <property type="entry name" value="AAA_21"/>
    <property type="match status" value="1"/>
</dbReference>
<dbReference type="InterPro" id="IPR003959">
    <property type="entry name" value="ATPase_AAA_core"/>
</dbReference>
<reference evidence="3 4" key="1">
    <citation type="submission" date="2019-04" db="EMBL/GenBank/DDBJ databases">
        <title>Three New Species of Nocardioides, Nocardioides euryhalodurans sp. nov., Nocardioides seonyuensis sp. nov. and Nocardioides eburneoflavus sp. nov. Isolated from Soil.</title>
        <authorList>
            <person name="Roh S.G."/>
            <person name="Lee C."/>
            <person name="Kim M.-K."/>
            <person name="Kim S.B."/>
        </authorList>
    </citation>
    <scope>NUCLEOTIDE SEQUENCE [LARGE SCALE GENOMIC DNA]</scope>
    <source>
        <strain evidence="3 4">MMS17-SY213</strain>
    </source>
</reference>
<keyword evidence="3" id="KW-0067">ATP-binding</keyword>
<proteinExistence type="predicted"/>
<dbReference type="PANTHER" id="PTHR32182">
    <property type="entry name" value="DNA REPLICATION AND REPAIR PROTEIN RECF"/>
    <property type="match status" value="1"/>
</dbReference>
<organism evidence="3 4">
    <name type="scientific">Nocardioides eburneiflavus</name>
    <dbReference type="NCBI Taxonomy" id="2518372"/>
    <lineage>
        <taxon>Bacteria</taxon>
        <taxon>Bacillati</taxon>
        <taxon>Actinomycetota</taxon>
        <taxon>Actinomycetes</taxon>
        <taxon>Propionibacteriales</taxon>
        <taxon>Nocardioidaceae</taxon>
        <taxon>Nocardioides</taxon>
    </lineage>
</organism>
<evidence type="ECO:0000259" key="2">
    <source>
        <dbReference type="Pfam" id="PF13304"/>
    </source>
</evidence>
<protein>
    <submittedName>
        <fullName evidence="3">ATP-binding protein</fullName>
    </submittedName>
</protein>
<feature type="domain" description="ATPase AAA-type core" evidence="2">
    <location>
        <begin position="340"/>
        <end position="407"/>
    </location>
</feature>
<dbReference type="GO" id="GO:0016887">
    <property type="term" value="F:ATP hydrolysis activity"/>
    <property type="evidence" value="ECO:0007669"/>
    <property type="project" value="InterPro"/>
</dbReference>
<dbReference type="InterPro" id="IPR027417">
    <property type="entry name" value="P-loop_NTPase"/>
</dbReference>
<dbReference type="OrthoDB" id="3237462at2"/>
<keyword evidence="3" id="KW-0547">Nucleotide-binding</keyword>
<dbReference type="AlphaFoldDB" id="A0A4Z1CD90"/>
<keyword evidence="1" id="KW-0227">DNA damage</keyword>
<dbReference type="GO" id="GO:0000731">
    <property type="term" value="P:DNA synthesis involved in DNA repair"/>
    <property type="evidence" value="ECO:0007669"/>
    <property type="project" value="TreeGrafter"/>
</dbReference>
<dbReference type="SUPFAM" id="SSF52540">
    <property type="entry name" value="P-loop containing nucleoside triphosphate hydrolases"/>
    <property type="match status" value="1"/>
</dbReference>
<dbReference type="PANTHER" id="PTHR32182:SF25">
    <property type="entry name" value="SLR1056 PROTEIN"/>
    <property type="match status" value="1"/>
</dbReference>
<dbReference type="GO" id="GO:0009432">
    <property type="term" value="P:SOS response"/>
    <property type="evidence" value="ECO:0007669"/>
    <property type="project" value="UniProtKB-KW"/>
</dbReference>
<accession>A0A4Z1CD90</accession>
<evidence type="ECO:0000256" key="1">
    <source>
        <dbReference type="ARBA" id="ARBA00023236"/>
    </source>
</evidence>
<dbReference type="GO" id="GO:0005524">
    <property type="term" value="F:ATP binding"/>
    <property type="evidence" value="ECO:0007669"/>
    <property type="project" value="UniProtKB-KW"/>
</dbReference>
<gene>
    <name evidence="3" type="ORF">EXE59_18930</name>
</gene>
<evidence type="ECO:0000313" key="3">
    <source>
        <dbReference type="EMBL" id="TGN65796.1"/>
    </source>
</evidence>